<feature type="region of interest" description="Disordered" evidence="1">
    <location>
        <begin position="97"/>
        <end position="281"/>
    </location>
</feature>
<dbReference type="OrthoDB" id="568137at2759"/>
<evidence type="ECO:0000313" key="2">
    <source>
        <dbReference type="EMBL" id="PIK41326.1"/>
    </source>
</evidence>
<feature type="compositionally biased region" description="Basic residues" evidence="1">
    <location>
        <begin position="228"/>
        <end position="244"/>
    </location>
</feature>
<proteinExistence type="predicted"/>
<keyword evidence="3" id="KW-1185">Reference proteome</keyword>
<dbReference type="Proteomes" id="UP000230750">
    <property type="component" value="Unassembled WGS sequence"/>
</dbReference>
<organism evidence="2 3">
    <name type="scientific">Stichopus japonicus</name>
    <name type="common">Sea cucumber</name>
    <dbReference type="NCBI Taxonomy" id="307972"/>
    <lineage>
        <taxon>Eukaryota</taxon>
        <taxon>Metazoa</taxon>
        <taxon>Echinodermata</taxon>
        <taxon>Eleutherozoa</taxon>
        <taxon>Echinozoa</taxon>
        <taxon>Holothuroidea</taxon>
        <taxon>Aspidochirotacea</taxon>
        <taxon>Aspidochirotida</taxon>
        <taxon>Stichopodidae</taxon>
        <taxon>Apostichopus</taxon>
    </lineage>
</organism>
<name>A0A2G8JZZ3_STIJA</name>
<evidence type="ECO:0000313" key="3">
    <source>
        <dbReference type="Proteomes" id="UP000230750"/>
    </source>
</evidence>
<comment type="caution">
    <text evidence="2">The sequence shown here is derived from an EMBL/GenBank/DDBJ whole genome shotgun (WGS) entry which is preliminary data.</text>
</comment>
<protein>
    <submittedName>
        <fullName evidence="2">Putative coiled-coil domain-containing protein</fullName>
    </submittedName>
</protein>
<gene>
    <name evidence="2" type="ORF">BSL78_21804</name>
</gene>
<dbReference type="STRING" id="307972.A0A2G8JZZ3"/>
<feature type="compositionally biased region" description="Low complexity" evidence="1">
    <location>
        <begin position="245"/>
        <end position="260"/>
    </location>
</feature>
<evidence type="ECO:0000256" key="1">
    <source>
        <dbReference type="SAM" id="MobiDB-lite"/>
    </source>
</evidence>
<feature type="compositionally biased region" description="Low complexity" evidence="1">
    <location>
        <begin position="211"/>
        <end position="222"/>
    </location>
</feature>
<accession>A0A2G8JZZ3</accession>
<sequence>YDALLTEKQEIEDDFLRYRREVKNTSSGSAAKEVRILKSVVRNLEEELMHEKSKNQRATNKRNQEYKTLMEELEELRASERNLKARVKSLMNELNVLKRGNLSRRTSRSPNFPKPQRNNPPSASRRPLSVLNRSSERSRVGGAGFANRNRERSHSREGRRSSASSLVGRSRTPSPAGMKEPRFDPTAYIEEKKRRQQEAKLKLNRSRERSLSGGRRPGLLGSQERGRSRTRPSPHTIGHRKGHSRGSSVGSVGSRRSSSGLSDVEVLSDASEGRRRTASSSLAKKPLQALLFDIGVFMG</sequence>
<feature type="non-terminal residue" evidence="2">
    <location>
        <position position="1"/>
    </location>
</feature>
<reference evidence="2 3" key="1">
    <citation type="journal article" date="2017" name="PLoS Biol.">
        <title>The sea cucumber genome provides insights into morphological evolution and visceral regeneration.</title>
        <authorList>
            <person name="Zhang X."/>
            <person name="Sun L."/>
            <person name="Yuan J."/>
            <person name="Sun Y."/>
            <person name="Gao Y."/>
            <person name="Zhang L."/>
            <person name="Li S."/>
            <person name="Dai H."/>
            <person name="Hamel J.F."/>
            <person name="Liu C."/>
            <person name="Yu Y."/>
            <person name="Liu S."/>
            <person name="Lin W."/>
            <person name="Guo K."/>
            <person name="Jin S."/>
            <person name="Xu P."/>
            <person name="Storey K.B."/>
            <person name="Huan P."/>
            <person name="Zhang T."/>
            <person name="Zhou Y."/>
            <person name="Zhang J."/>
            <person name="Lin C."/>
            <person name="Li X."/>
            <person name="Xing L."/>
            <person name="Huo D."/>
            <person name="Sun M."/>
            <person name="Wang L."/>
            <person name="Mercier A."/>
            <person name="Li F."/>
            <person name="Yang H."/>
            <person name="Xiang J."/>
        </authorList>
    </citation>
    <scope>NUCLEOTIDE SEQUENCE [LARGE SCALE GENOMIC DNA]</scope>
    <source>
        <strain evidence="2">Shaxun</strain>
        <tissue evidence="2">Muscle</tissue>
    </source>
</reference>
<dbReference type="AlphaFoldDB" id="A0A2G8JZZ3"/>
<dbReference type="EMBL" id="MRZV01001028">
    <property type="protein sequence ID" value="PIK41326.1"/>
    <property type="molecule type" value="Genomic_DNA"/>
</dbReference>
<feature type="compositionally biased region" description="Basic and acidic residues" evidence="1">
    <location>
        <begin position="179"/>
        <end position="210"/>
    </location>
</feature>
<feature type="compositionally biased region" description="Basic and acidic residues" evidence="1">
    <location>
        <begin position="148"/>
        <end position="160"/>
    </location>
</feature>